<dbReference type="RefSeq" id="XP_020046790.1">
    <property type="nucleotide sequence ID" value="XM_020191870.1"/>
</dbReference>
<sequence>MALPLFSRPQLFVTFDIDMFANNNSRSSIPMVHIIDNFRPICVDDPNFFATGYTFYNSINSTSDAPKTVPIPTPVHLATASRSLIPHTYSPKSMVINPFLIGNVHSRLSYSSENVQASHARKNSTSTLVNPVVYPIETTNHSNVPSANHRDSLASSQNFSFVSSLSRRKSFDSQQTVTSINSNLHFSSDSITINDFEACREFWFLSSLHKWFIYLLTPYKQAQATLNLKNEFAIKTSDFTKTLEGLFSYYYPKKVSDSFLIDGAIELISSEFEAFAIINYIDTSKQNIMYNLDPNPDMSGVLTDFTPCYSSIYSDHTETCYSLICPHDLQKDFHIYDENGQILKIKLKNSDDIYFKMKKGMHVYYNVPESFFKTKDPSTMHYQNKLFELIRNQARFIYILKIHLSTEISFINMSTSVKLSDGLPLNELRYSLFDSFKEILTIHENNLLKPLLQIMSDEGPFIKKYTIFNVILEWVRGSVNPWRKCLEIISSYSFFKKVCNAVKNTPYASSNSNFYLGQNFDSWKIKMKANTPDYNTVLQIIEQPIYTVVQISDLLKGFRKLFVNAKKVSTEYEKAAKLTRNFSEHLHKYMSLFEMKKIINKINWGPFKAMTNINISKTVFINMYFVQKKDRGFFSNIESFIIFFFENCFLITKYDIQNFQFTLIDKPIPLDYAEVYLEKIEEKNDLNDSQNKDKQNGPRSYQVSLHIDPFYIKNTSNDRKYHFCITDFNSKLGLFYKNKRDLYLAARQKLHPFKEIPYYFISQSGFQEKIYCIDYVYVKARNTSYTLLGTSKGIYSSQDEKSWKMIFSMPNITSMQYIDSKDTLLFLSDGNFLKCSLLELLNNQGNMIIKLKKLERCAPSKNVQYFSAKIIKGNLFLLYMIIDISSGVTNSKIIAMYQLKNSNPSYFSPQPLDTLLINGMTFGVTILPIFLIVHSERDFELTKLTDLDFKAIVPFFSIPRYASTKKKIITCLPVENDRNILIYEEYCVICKNNGKGCYPENRAQRYPLLFFNIKCKAATFYNDYLFIVSNTILEIYKCSMECLDNFGKELPVQIIRGNKIELISCSQIGHSPKITIDQQIFDMKLIR</sequence>
<evidence type="ECO:0000313" key="5">
    <source>
        <dbReference type="Proteomes" id="UP000095038"/>
    </source>
</evidence>
<dbReference type="PANTHER" id="PTHR46572:SF1">
    <property type="entry name" value="RHO1 GUANINE NUCLEOTIDE EXCHANGE FACTOR TUS1"/>
    <property type="match status" value="1"/>
</dbReference>
<protein>
    <recommendedName>
        <fullName evidence="6">CNH domain-containing protein</fullName>
    </recommendedName>
</protein>
<evidence type="ECO:0000259" key="3">
    <source>
        <dbReference type="PROSITE" id="PS50219"/>
    </source>
</evidence>
<dbReference type="InterPro" id="IPR057283">
    <property type="entry name" value="RGF3_WH"/>
</dbReference>
<dbReference type="InterPro" id="IPR001180">
    <property type="entry name" value="CNH_dom"/>
</dbReference>
<dbReference type="EMBL" id="KV454482">
    <property type="protein sequence ID" value="ODV60483.1"/>
    <property type="molecule type" value="Genomic_DNA"/>
</dbReference>
<evidence type="ECO:0000259" key="2">
    <source>
        <dbReference type="PROSITE" id="PS50010"/>
    </source>
</evidence>
<dbReference type="GO" id="GO:0005085">
    <property type="term" value="F:guanyl-nucleotide exchange factor activity"/>
    <property type="evidence" value="ECO:0007669"/>
    <property type="project" value="UniProtKB-KW"/>
</dbReference>
<name>A0A1D2VG49_9ASCO</name>
<dbReference type="GeneID" id="30965506"/>
<dbReference type="InterPro" id="IPR052233">
    <property type="entry name" value="Rho-type_GEFs"/>
</dbReference>
<dbReference type="PROSITE" id="PS50010">
    <property type="entry name" value="DH_2"/>
    <property type="match status" value="1"/>
</dbReference>
<feature type="domain" description="DH" evidence="2">
    <location>
        <begin position="381"/>
        <end position="589"/>
    </location>
</feature>
<proteinExistence type="predicted"/>
<gene>
    <name evidence="4" type="ORF">ASCRUDRAFT_70985</name>
</gene>
<keyword evidence="5" id="KW-1185">Reference proteome</keyword>
<dbReference type="STRING" id="1344418.A0A1D2VG49"/>
<accession>A0A1D2VG49</accession>
<evidence type="ECO:0000313" key="4">
    <source>
        <dbReference type="EMBL" id="ODV60483.1"/>
    </source>
</evidence>
<dbReference type="AlphaFoldDB" id="A0A1D2VG49"/>
<dbReference type="PANTHER" id="PTHR46572">
    <property type="entry name" value="RHO1 GDP-GTP EXCHANGE PROTEIN 1-RELATED"/>
    <property type="match status" value="1"/>
</dbReference>
<dbReference type="Proteomes" id="UP000095038">
    <property type="component" value="Unassembled WGS sequence"/>
</dbReference>
<dbReference type="Pfam" id="PF00780">
    <property type="entry name" value="CNH"/>
    <property type="match status" value="1"/>
</dbReference>
<dbReference type="InterPro" id="IPR000219">
    <property type="entry name" value="DH_dom"/>
</dbReference>
<reference evidence="5" key="1">
    <citation type="submission" date="2016-05" db="EMBL/GenBank/DDBJ databases">
        <title>Comparative genomics of biotechnologically important yeasts.</title>
        <authorList>
            <consortium name="DOE Joint Genome Institute"/>
            <person name="Riley R."/>
            <person name="Haridas S."/>
            <person name="Wolfe K.H."/>
            <person name="Lopes M.R."/>
            <person name="Hittinger C.T."/>
            <person name="Goker M."/>
            <person name="Salamov A."/>
            <person name="Wisecaver J."/>
            <person name="Long T.M."/>
            <person name="Aerts A.L."/>
            <person name="Barry K."/>
            <person name="Choi C."/>
            <person name="Clum A."/>
            <person name="Coughlan A.Y."/>
            <person name="Deshpande S."/>
            <person name="Douglass A.P."/>
            <person name="Hanson S.J."/>
            <person name="Klenk H.-P."/>
            <person name="Labutti K."/>
            <person name="Lapidus A."/>
            <person name="Lindquist E."/>
            <person name="Lipzen A."/>
            <person name="Meier-Kolthoff J.P."/>
            <person name="Ohm R.A."/>
            <person name="Otillar R.P."/>
            <person name="Pangilinan J."/>
            <person name="Peng Y."/>
            <person name="Rokas A."/>
            <person name="Rosa C.A."/>
            <person name="Scheuner C."/>
            <person name="Sibirny A.A."/>
            <person name="Slot J.C."/>
            <person name="Stielow J.B."/>
            <person name="Sun H."/>
            <person name="Kurtzman C.P."/>
            <person name="Blackwell M."/>
            <person name="Grigoriev I.V."/>
            <person name="Jeffries T.W."/>
        </authorList>
    </citation>
    <scope>NUCLEOTIDE SEQUENCE [LARGE SCALE GENOMIC DNA]</scope>
    <source>
        <strain evidence="5">DSM 1968</strain>
    </source>
</reference>
<dbReference type="Pfam" id="PF23582">
    <property type="entry name" value="WHD_RGF3"/>
    <property type="match status" value="1"/>
</dbReference>
<feature type="domain" description="CNH" evidence="3">
    <location>
        <begin position="767"/>
        <end position="1070"/>
    </location>
</feature>
<organism evidence="4 5">
    <name type="scientific">Ascoidea rubescens DSM 1968</name>
    <dbReference type="NCBI Taxonomy" id="1344418"/>
    <lineage>
        <taxon>Eukaryota</taxon>
        <taxon>Fungi</taxon>
        <taxon>Dikarya</taxon>
        <taxon>Ascomycota</taxon>
        <taxon>Saccharomycotina</taxon>
        <taxon>Saccharomycetes</taxon>
        <taxon>Ascoideaceae</taxon>
        <taxon>Ascoidea</taxon>
    </lineage>
</organism>
<evidence type="ECO:0008006" key="6">
    <source>
        <dbReference type="Google" id="ProtNLM"/>
    </source>
</evidence>
<dbReference type="InParanoid" id="A0A1D2VG49"/>
<evidence type="ECO:0000256" key="1">
    <source>
        <dbReference type="ARBA" id="ARBA00022658"/>
    </source>
</evidence>
<dbReference type="PROSITE" id="PS50219">
    <property type="entry name" value="CNH"/>
    <property type="match status" value="1"/>
</dbReference>
<keyword evidence="1" id="KW-0344">Guanine-nucleotide releasing factor</keyword>